<dbReference type="AlphaFoldDB" id="A0AAW0BHT2"/>
<evidence type="ECO:0000313" key="2">
    <source>
        <dbReference type="Proteomes" id="UP001362999"/>
    </source>
</evidence>
<sequence>MLLGGRFYRATVARLRHCGWDLTSPTELTTEVLSSMQFLRQATTLWLAIYMDSGDDLCDDPILQVSDICSDVAVLELGVPTENLTLPHLAQLIILEFFRYDFISWPHAEFLDMARRSELASHLTKLDIAICLVEDEEVVDILSMTRMLQESCIADHSFLTWEHIVLTNPLLEWLSQSESLRVPNLASLHVVTRLRFEDHCLFEMLRFRSSTGAFHATFFIIATLLEKSQ</sequence>
<gene>
    <name evidence="1" type="ORF">R3P38DRAFT_3193449</name>
</gene>
<evidence type="ECO:0000313" key="1">
    <source>
        <dbReference type="EMBL" id="KAK7025843.1"/>
    </source>
</evidence>
<keyword evidence="2" id="KW-1185">Reference proteome</keyword>
<dbReference type="Proteomes" id="UP001362999">
    <property type="component" value="Unassembled WGS sequence"/>
</dbReference>
<protein>
    <submittedName>
        <fullName evidence="1">Uncharacterized protein</fullName>
    </submittedName>
</protein>
<accession>A0AAW0BHT2</accession>
<reference evidence="1 2" key="1">
    <citation type="journal article" date="2024" name="J Genomics">
        <title>Draft genome sequencing and assembly of Favolaschia claudopus CIRM-BRFM 2984 isolated from oak limbs.</title>
        <authorList>
            <person name="Navarro D."/>
            <person name="Drula E."/>
            <person name="Chaduli D."/>
            <person name="Cazenave R."/>
            <person name="Ahrendt S."/>
            <person name="Wang J."/>
            <person name="Lipzen A."/>
            <person name="Daum C."/>
            <person name="Barry K."/>
            <person name="Grigoriev I.V."/>
            <person name="Favel A."/>
            <person name="Rosso M.N."/>
            <person name="Martin F."/>
        </authorList>
    </citation>
    <scope>NUCLEOTIDE SEQUENCE [LARGE SCALE GENOMIC DNA]</scope>
    <source>
        <strain evidence="1 2">CIRM-BRFM 2984</strain>
    </source>
</reference>
<name>A0AAW0BHT2_9AGAR</name>
<organism evidence="1 2">
    <name type="scientific">Favolaschia claudopus</name>
    <dbReference type="NCBI Taxonomy" id="2862362"/>
    <lineage>
        <taxon>Eukaryota</taxon>
        <taxon>Fungi</taxon>
        <taxon>Dikarya</taxon>
        <taxon>Basidiomycota</taxon>
        <taxon>Agaricomycotina</taxon>
        <taxon>Agaricomycetes</taxon>
        <taxon>Agaricomycetidae</taxon>
        <taxon>Agaricales</taxon>
        <taxon>Marasmiineae</taxon>
        <taxon>Mycenaceae</taxon>
        <taxon>Favolaschia</taxon>
    </lineage>
</organism>
<proteinExistence type="predicted"/>
<dbReference type="EMBL" id="JAWWNJ010000033">
    <property type="protein sequence ID" value="KAK7025843.1"/>
    <property type="molecule type" value="Genomic_DNA"/>
</dbReference>
<comment type="caution">
    <text evidence="1">The sequence shown here is derived from an EMBL/GenBank/DDBJ whole genome shotgun (WGS) entry which is preliminary data.</text>
</comment>